<protein>
    <submittedName>
        <fullName evidence="2">Phosphoesterase</fullName>
    </submittedName>
</protein>
<feature type="domain" description="Calcineurin-like phosphoesterase" evidence="1">
    <location>
        <begin position="38"/>
        <end position="300"/>
    </location>
</feature>
<sequence length="362" mass="41170">MITKTKYKINHEIFSEEDYLKDCPNYEFVPTILPPVNRIIAIGDIHGDLDLAIRCFKLANLIDENFNWIAKPLDTIVVQVGDQIDSCRPVPGYDCHNTRQEDDRQDDINVMDFFDLIHKKASKYGGAVYSLLGNHELMNSQSKFDYVSYDNFHNFMYVDKYGNKYTGPKGRRDAFKPGGPISCKMACSRQSVLVIGSTMFAHAGVLPILSQKLDGLNLDPETKLKYLNAVVRKWLLHKLSNQDEVYKTFFINDTKMSPFWNRIYGSIPHGTDINNGECFNFVKKTLEVFKIGQIVVGHTPQLSTKNNGINGTCYEKSGNNKLFRIDGAFAHAFKMFNPHGLAQVLEILDDKTFNIITESPDL</sequence>
<gene>
    <name evidence="2" type="ORF">mc_421</name>
</gene>
<dbReference type="PANTHER" id="PTHR46546:SF4">
    <property type="entry name" value="SHEWANELLA-LIKE PROTEIN PHOSPHATASE 1"/>
    <property type="match status" value="1"/>
</dbReference>
<dbReference type="GO" id="GO:0016787">
    <property type="term" value="F:hydrolase activity"/>
    <property type="evidence" value="ECO:0007669"/>
    <property type="project" value="InterPro"/>
</dbReference>
<dbReference type="Gene3D" id="3.60.21.10">
    <property type="match status" value="1"/>
</dbReference>
<dbReference type="SUPFAM" id="SSF56300">
    <property type="entry name" value="Metallo-dependent phosphatases"/>
    <property type="match status" value="1"/>
</dbReference>
<dbReference type="EMBL" id="MG807320">
    <property type="protein sequence ID" value="AVL94807.1"/>
    <property type="molecule type" value="Genomic_DNA"/>
</dbReference>
<keyword evidence="3" id="KW-1185">Reference proteome</keyword>
<reference evidence="3" key="1">
    <citation type="submission" date="2018-01" db="EMBL/GenBank/DDBJ databases">
        <title>Testimony of 'menage a trois' revealed by the proteome of Megavirus virophage.</title>
        <authorList>
            <person name="Jeudy S."/>
            <person name="Bertaux L."/>
            <person name="Alempic J.-M."/>
            <person name="Lartigue A."/>
            <person name="Legendre M."/>
            <person name="Philippe N."/>
            <person name="Beucher L."/>
            <person name="Biondi E."/>
            <person name="Juul S."/>
            <person name="Turner D."/>
            <person name="Coute Y."/>
            <person name="Claverie J.-M."/>
            <person name="Abergel C."/>
        </authorList>
    </citation>
    <scope>NUCLEOTIDE SEQUENCE [LARGE SCALE GENOMIC DNA]</scope>
</reference>
<accession>A0A2P1ELP1</accession>
<name>A0A2P1ELP1_9VIRU</name>
<dbReference type="Pfam" id="PF00149">
    <property type="entry name" value="Metallophos"/>
    <property type="match status" value="1"/>
</dbReference>
<dbReference type="InterPro" id="IPR004843">
    <property type="entry name" value="Calcineurin-like_PHP"/>
</dbReference>
<proteinExistence type="predicted"/>
<evidence type="ECO:0000313" key="3">
    <source>
        <dbReference type="Proteomes" id="UP000289600"/>
    </source>
</evidence>
<dbReference type="PANTHER" id="PTHR46546">
    <property type="entry name" value="SHEWANELLA-LIKE PROTEIN PHOSPHATASE 1"/>
    <property type="match status" value="1"/>
</dbReference>
<evidence type="ECO:0000259" key="1">
    <source>
        <dbReference type="Pfam" id="PF00149"/>
    </source>
</evidence>
<organism evidence="2 3">
    <name type="scientific">Moumouvirus australiensis</name>
    <dbReference type="NCBI Taxonomy" id="2109587"/>
    <lineage>
        <taxon>Viruses</taxon>
        <taxon>Varidnaviria</taxon>
        <taxon>Bamfordvirae</taxon>
        <taxon>Nucleocytoviricota</taxon>
        <taxon>Megaviricetes</taxon>
        <taxon>Imitervirales</taxon>
        <taxon>Mimiviridae</taxon>
        <taxon>Megamimivirinae</taxon>
        <taxon>Moumouvirus</taxon>
        <taxon>Moumouvirus australiense</taxon>
    </lineage>
</organism>
<dbReference type="Proteomes" id="UP000289600">
    <property type="component" value="Segment"/>
</dbReference>
<evidence type="ECO:0000313" key="2">
    <source>
        <dbReference type="EMBL" id="AVL94807.1"/>
    </source>
</evidence>
<dbReference type="InterPro" id="IPR029052">
    <property type="entry name" value="Metallo-depent_PP-like"/>
</dbReference>